<evidence type="ECO:0000256" key="1">
    <source>
        <dbReference type="ARBA" id="ARBA00022801"/>
    </source>
</evidence>
<dbReference type="Pfam" id="PF02065">
    <property type="entry name" value="Melibiase"/>
    <property type="match status" value="1"/>
</dbReference>
<dbReference type="InterPro" id="IPR013785">
    <property type="entry name" value="Aldolase_TIM"/>
</dbReference>
<dbReference type="RefSeq" id="WP_067873728.1">
    <property type="nucleotide sequence ID" value="NZ_CP013979.1"/>
</dbReference>
<keyword evidence="1" id="KW-0378">Hydrolase</keyword>
<dbReference type="Gene3D" id="2.70.98.60">
    <property type="entry name" value="alpha-galactosidase from lactobacil brevis"/>
    <property type="match status" value="1"/>
</dbReference>
<sequence length="753" mass="81443">MSDLLSWGSIALEFRFEWNDDSPVRVSQVTTGGRAHPVHRVPLVEILTVAQGSLPASDRLAHTELGSLLRYAGHELAGDRLVIRQVGGGVEASIELEAFAAAPSAIRSSVTVRAVGSEPVVLRAVASWTAGFTVPADAGATGKGEIDATATDATETDTTETDAGAPDTIASRRNRSDAFDALDGWERISGTSDWLGEGRWSRESLRGPDFPELAEGLTGHDPRGAWAVTSDGTWSTGRRLPVGGVESIEAGLAILWQVEHNGAWRWEIAEDTDGGYFSLSGPTDTDSAWTHVLAPGESFTTVPVAIALGADFTQALAALTDLRRATRRPHPDNEAMPVVFNDYMNTLDGDPTTEKLLPLIAAAAEVGSEIFCIDAGWYDDSGHWWDTVGEWEPSTTRFPGGLGEVIDAIRAAGMTPGLWLEPEVIGVRSPMADRLPREAFLLRHGQRIVEHHRYHLDLRHPAAVEHLDGVVDRLVRDFGVGFFKFDYNINPGAGTDHDADSVGDGLLEHNRAHLAWLDALLDRHPGLVIENCSSGAMRMDFAMMSRLAMQSTSDQQDFTKFPPIAAAAPVSLLPEQAANWAYPQPGMSEEEVAFCLVTGLLGRFYVSGYLNRMDAPRRALVAEAVAVAKSLRTDIRSGHAHWPSGLPGWGDPWVSLALRSEHDDLVSVWRRDGSTSTELAFPHLMGEDVHVTTVFPTELPAWQTAWDAATGTLTVRANDDELAARTLRLTTDIPSRAQRTASQPVTGPTGRIG</sequence>
<evidence type="ECO:0000313" key="5">
    <source>
        <dbReference type="Proteomes" id="UP000078437"/>
    </source>
</evidence>
<dbReference type="SUPFAM" id="SSF51445">
    <property type="entry name" value="(Trans)glycosidases"/>
    <property type="match status" value="1"/>
</dbReference>
<evidence type="ECO:0000313" key="4">
    <source>
        <dbReference type="EMBL" id="ANJ26131.1"/>
    </source>
</evidence>
<dbReference type="OrthoDB" id="9758822at2"/>
<proteinExistence type="predicted"/>
<dbReference type="Gene3D" id="3.20.20.70">
    <property type="entry name" value="Aldolase class I"/>
    <property type="match status" value="1"/>
</dbReference>
<feature type="region of interest" description="Disordered" evidence="3">
    <location>
        <begin position="733"/>
        <end position="753"/>
    </location>
</feature>
<dbReference type="InterPro" id="IPR050985">
    <property type="entry name" value="Alpha-glycosidase_related"/>
</dbReference>
<accession>A0A191WCZ3</accession>
<dbReference type="PANTHER" id="PTHR43053">
    <property type="entry name" value="GLYCOSIDASE FAMILY 31"/>
    <property type="match status" value="1"/>
</dbReference>
<dbReference type="InterPro" id="IPR002252">
    <property type="entry name" value="Glyco_hydro_36"/>
</dbReference>
<feature type="compositionally biased region" description="Polar residues" evidence="3">
    <location>
        <begin position="733"/>
        <end position="746"/>
    </location>
</feature>
<dbReference type="InterPro" id="IPR038417">
    <property type="entry name" value="Alpga-gal_N_sf"/>
</dbReference>
<dbReference type="CDD" id="cd14791">
    <property type="entry name" value="GH36"/>
    <property type="match status" value="1"/>
</dbReference>
<dbReference type="PANTHER" id="PTHR43053:SF3">
    <property type="entry name" value="ALPHA-GALACTOSIDASE C-RELATED"/>
    <property type="match status" value="1"/>
</dbReference>
<reference evidence="5" key="2">
    <citation type="submission" date="2016-01" db="EMBL/GenBank/DDBJ databases">
        <title>Complete genome sequence of Agromyces aureus AR33T and comparison with related organisms.</title>
        <authorList>
            <person name="Corretto E."/>
            <person name="Antonielli L."/>
            <person name="Sessitsch A."/>
            <person name="Brader G."/>
        </authorList>
    </citation>
    <scope>NUCLEOTIDE SEQUENCE [LARGE SCALE GENOMIC DNA]</scope>
    <source>
        <strain evidence="5">AR33</strain>
    </source>
</reference>
<gene>
    <name evidence="4" type="ORF">ATC03_04675</name>
</gene>
<dbReference type="GO" id="GO:0016052">
    <property type="term" value="P:carbohydrate catabolic process"/>
    <property type="evidence" value="ECO:0007669"/>
    <property type="project" value="InterPro"/>
</dbReference>
<dbReference type="KEGG" id="agy:ATC03_04675"/>
<keyword evidence="5" id="KW-1185">Reference proteome</keyword>
<keyword evidence="2" id="KW-0326">Glycosidase</keyword>
<organism evidence="4 5">
    <name type="scientific">Agromyces aureus</name>
    <dbReference type="NCBI Taxonomy" id="453304"/>
    <lineage>
        <taxon>Bacteria</taxon>
        <taxon>Bacillati</taxon>
        <taxon>Actinomycetota</taxon>
        <taxon>Actinomycetes</taxon>
        <taxon>Micrococcales</taxon>
        <taxon>Microbacteriaceae</taxon>
        <taxon>Agromyces</taxon>
    </lineage>
</organism>
<evidence type="ECO:0000256" key="3">
    <source>
        <dbReference type="SAM" id="MobiDB-lite"/>
    </source>
</evidence>
<dbReference type="GO" id="GO:0004557">
    <property type="term" value="F:alpha-galactosidase activity"/>
    <property type="evidence" value="ECO:0007669"/>
    <property type="project" value="InterPro"/>
</dbReference>
<name>A0A191WCZ3_9MICO</name>
<evidence type="ECO:0000256" key="2">
    <source>
        <dbReference type="ARBA" id="ARBA00023295"/>
    </source>
</evidence>
<dbReference type="Proteomes" id="UP000078437">
    <property type="component" value="Chromosome"/>
</dbReference>
<dbReference type="EMBL" id="CP013979">
    <property type="protein sequence ID" value="ANJ26131.1"/>
    <property type="molecule type" value="Genomic_DNA"/>
</dbReference>
<reference evidence="4 5" key="1">
    <citation type="journal article" date="2016" name="Int. J. Syst. Evol. Microbiol.">
        <title>Agromyces aureus sp. nov., isolated from the rhizosphere of Salix caprea L. grown in a heavy-metal-contaminated soil.</title>
        <authorList>
            <person name="Corretto E."/>
            <person name="Antonielli L."/>
            <person name="Sessitsch A."/>
            <person name="Compant S."/>
            <person name="Gorfer M."/>
            <person name="Kuffner M."/>
            <person name="Brader G."/>
        </authorList>
    </citation>
    <scope>NUCLEOTIDE SEQUENCE [LARGE SCALE GENOMIC DNA]</scope>
    <source>
        <strain evidence="4 5">AR33</strain>
    </source>
</reference>
<feature type="region of interest" description="Disordered" evidence="3">
    <location>
        <begin position="139"/>
        <end position="168"/>
    </location>
</feature>
<dbReference type="AlphaFoldDB" id="A0A191WCZ3"/>
<dbReference type="PRINTS" id="PR00743">
    <property type="entry name" value="GLHYDRLASE36"/>
</dbReference>
<dbReference type="InterPro" id="IPR017853">
    <property type="entry name" value="GH"/>
</dbReference>
<dbReference type="STRING" id="453304.ATC03_04675"/>
<protein>
    <submittedName>
        <fullName evidence="4">Alpha-galactosidase</fullName>
    </submittedName>
</protein>